<keyword evidence="1" id="KW-0812">Transmembrane</keyword>
<dbReference type="STRING" id="1798704.A3J93_02955"/>
<dbReference type="AlphaFoldDB" id="A0A1F6NU81"/>
<feature type="transmembrane region" description="Helical" evidence="1">
    <location>
        <begin position="165"/>
        <end position="185"/>
    </location>
</feature>
<name>A0A1F6NU81_9BACT</name>
<keyword evidence="1" id="KW-0472">Membrane</keyword>
<reference evidence="2 3" key="1">
    <citation type="journal article" date="2016" name="Nat. Commun.">
        <title>Thousands of microbial genomes shed light on interconnected biogeochemical processes in an aquifer system.</title>
        <authorList>
            <person name="Anantharaman K."/>
            <person name="Brown C.T."/>
            <person name="Hug L.A."/>
            <person name="Sharon I."/>
            <person name="Castelle C.J."/>
            <person name="Probst A.J."/>
            <person name="Thomas B.C."/>
            <person name="Singh A."/>
            <person name="Wilkins M.J."/>
            <person name="Karaoz U."/>
            <person name="Brodie E.L."/>
            <person name="Williams K.H."/>
            <person name="Hubbard S.S."/>
            <person name="Banfield J.F."/>
        </authorList>
    </citation>
    <scope>NUCLEOTIDE SEQUENCE [LARGE SCALE GENOMIC DNA]</scope>
</reference>
<evidence type="ECO:0000313" key="3">
    <source>
        <dbReference type="Proteomes" id="UP000177907"/>
    </source>
</evidence>
<comment type="caution">
    <text evidence="2">The sequence shown here is derived from an EMBL/GenBank/DDBJ whole genome shotgun (WGS) entry which is preliminary data.</text>
</comment>
<sequence>MRKFIFLILICLLATPLLVSARIGVGVGSGKIEVKEKLKPGQSYDLPILPVINNGDELTEYEVTIEYHEGVPELRPAREWIEFTPRTFSLEPGQVKNVKVELNLPVKAEPGNYFAYLEGHPLKKSIGTGGAAVGIAAAAKMYFTVVPANIFAAWYYKLSTWYGHYHPFNTAVLGLLAFIFVVYWVKKNFKFQIAKK</sequence>
<dbReference type="Proteomes" id="UP000177907">
    <property type="component" value="Unassembled WGS sequence"/>
</dbReference>
<proteinExistence type="predicted"/>
<organism evidence="2 3">
    <name type="scientific">Candidatus Magasanikbacteria bacterium RIFOXYC2_FULL_42_28</name>
    <dbReference type="NCBI Taxonomy" id="1798704"/>
    <lineage>
        <taxon>Bacteria</taxon>
        <taxon>Candidatus Magasanikiibacteriota</taxon>
    </lineage>
</organism>
<dbReference type="EMBL" id="MFQZ01000010">
    <property type="protein sequence ID" value="OGH87467.1"/>
    <property type="molecule type" value="Genomic_DNA"/>
</dbReference>
<keyword evidence="1" id="KW-1133">Transmembrane helix</keyword>
<evidence type="ECO:0000256" key="1">
    <source>
        <dbReference type="SAM" id="Phobius"/>
    </source>
</evidence>
<protein>
    <submittedName>
        <fullName evidence="2">Uncharacterized protein</fullName>
    </submittedName>
</protein>
<evidence type="ECO:0000313" key="2">
    <source>
        <dbReference type="EMBL" id="OGH87467.1"/>
    </source>
</evidence>
<gene>
    <name evidence="2" type="ORF">A3J93_02955</name>
</gene>
<accession>A0A1F6NU81</accession>